<sequence length="357" mass="41807">MTSMGILERIKQPKDPIVSKELRRYLRFYTKLAETRTIIRFLTQCVDNSQHSKHHWRILRRDRINSTVVSLSRLANSERDTTVENVREMERKLVQCEGVLDELSCRFRDQCQIYQGEINFLEVGVLRKEDGSIGRNVNRKQTWSGQYIHFDNFVPLNQKRNLIRCLAGRALKICTSDTLQTELDFLQEVFMQNDYPMRFIQKAMRAVELKLKPPSVNKKLAFISLPFKGDLIAETISRKLRKRRRRYEQEKEDTRTIAVEARLSLKAVGIRLSYLREVLPQLPLNARTLHLNHDGHWGHWRTCPLSPALLLPESIMRKAYPGVSHADVKGTIQRWIQKARLRAMKEADDLVTDIFAL</sequence>
<keyword evidence="3" id="KW-1185">Reference proteome</keyword>
<dbReference type="AlphaFoldDB" id="A0A5J4N8J9"/>
<dbReference type="InterPro" id="IPR058912">
    <property type="entry name" value="HTH_animal"/>
</dbReference>
<dbReference type="Proteomes" id="UP000324629">
    <property type="component" value="Unassembled WGS sequence"/>
</dbReference>
<feature type="domain" description="Helix-turn-helix" evidence="1">
    <location>
        <begin position="146"/>
        <end position="204"/>
    </location>
</feature>
<comment type="caution">
    <text evidence="2">The sequence shown here is derived from an EMBL/GenBank/DDBJ whole genome shotgun (WGS) entry which is preliminary data.</text>
</comment>
<gene>
    <name evidence="2" type="ORF">DEA37_0001525</name>
</gene>
<proteinExistence type="predicted"/>
<accession>A0A5J4N8J9</accession>
<dbReference type="EMBL" id="QNGE01005822">
    <property type="protein sequence ID" value="KAA3671783.1"/>
    <property type="molecule type" value="Genomic_DNA"/>
</dbReference>
<evidence type="ECO:0000313" key="3">
    <source>
        <dbReference type="Proteomes" id="UP000324629"/>
    </source>
</evidence>
<evidence type="ECO:0000259" key="1">
    <source>
        <dbReference type="Pfam" id="PF26215"/>
    </source>
</evidence>
<name>A0A5J4N8J9_9TREM</name>
<protein>
    <recommendedName>
        <fullName evidence="1">Helix-turn-helix domain-containing protein</fullName>
    </recommendedName>
</protein>
<dbReference type="PANTHER" id="PTHR21301:SF10">
    <property type="entry name" value="REVERSE TRANSCRIPTASE DOMAIN-CONTAINING PROTEIN"/>
    <property type="match status" value="1"/>
</dbReference>
<reference evidence="2 3" key="1">
    <citation type="journal article" date="2019" name="Gigascience">
        <title>Whole-genome sequence of the oriental lung fluke Paragonimus westermani.</title>
        <authorList>
            <person name="Oey H."/>
            <person name="Zakrzewski M."/>
            <person name="Narain K."/>
            <person name="Devi K.R."/>
            <person name="Agatsuma T."/>
            <person name="Nawaratna S."/>
            <person name="Gobert G.N."/>
            <person name="Jones M.K."/>
            <person name="Ragan M.A."/>
            <person name="McManus D.P."/>
            <person name="Krause L."/>
        </authorList>
    </citation>
    <scope>NUCLEOTIDE SEQUENCE [LARGE SCALE GENOMIC DNA]</scope>
    <source>
        <strain evidence="2 3">IND2009</strain>
    </source>
</reference>
<dbReference type="PANTHER" id="PTHR21301">
    <property type="entry name" value="REVERSE TRANSCRIPTASE"/>
    <property type="match status" value="1"/>
</dbReference>
<evidence type="ECO:0000313" key="2">
    <source>
        <dbReference type="EMBL" id="KAA3671783.1"/>
    </source>
</evidence>
<dbReference type="Pfam" id="PF26215">
    <property type="entry name" value="HTH_animal"/>
    <property type="match status" value="1"/>
</dbReference>
<organism evidence="2 3">
    <name type="scientific">Paragonimus westermani</name>
    <dbReference type="NCBI Taxonomy" id="34504"/>
    <lineage>
        <taxon>Eukaryota</taxon>
        <taxon>Metazoa</taxon>
        <taxon>Spiralia</taxon>
        <taxon>Lophotrochozoa</taxon>
        <taxon>Platyhelminthes</taxon>
        <taxon>Trematoda</taxon>
        <taxon>Digenea</taxon>
        <taxon>Plagiorchiida</taxon>
        <taxon>Troglotremata</taxon>
        <taxon>Troglotrematidae</taxon>
        <taxon>Paragonimus</taxon>
    </lineage>
</organism>